<dbReference type="InterPro" id="IPR036866">
    <property type="entry name" value="RibonucZ/Hydroxyglut_hydro"/>
</dbReference>
<feature type="domain" description="Beta-Casp" evidence="3">
    <location>
        <begin position="248"/>
        <end position="367"/>
    </location>
</feature>
<dbReference type="Pfam" id="PF10996">
    <property type="entry name" value="Beta-Casp"/>
    <property type="match status" value="1"/>
</dbReference>
<evidence type="ECO:0000313" key="5">
    <source>
        <dbReference type="Proteomes" id="UP000182840"/>
    </source>
</evidence>
<dbReference type="KEGG" id="meso:BSQ44_04055"/>
<dbReference type="InterPro" id="IPR011108">
    <property type="entry name" value="RMMBL"/>
</dbReference>
<keyword evidence="5" id="KW-1185">Reference proteome</keyword>
<dbReference type="Pfam" id="PF00753">
    <property type="entry name" value="Lactamase_B"/>
    <property type="match status" value="1"/>
</dbReference>
<dbReference type="AlphaFoldDB" id="A0A1L3SMM8"/>
<keyword evidence="1 4" id="KW-0378">Hydrolase</keyword>
<dbReference type="EMBL" id="CP018171">
    <property type="protein sequence ID" value="APH70653.1"/>
    <property type="molecule type" value="Genomic_DNA"/>
</dbReference>
<gene>
    <name evidence="4" type="ORF">BSQ44_04055</name>
</gene>
<dbReference type="Pfam" id="PF07521">
    <property type="entry name" value="RMMBL"/>
    <property type="match status" value="1"/>
</dbReference>
<dbReference type="PANTHER" id="PTHR11203">
    <property type="entry name" value="CLEAVAGE AND POLYADENYLATION SPECIFICITY FACTOR FAMILY MEMBER"/>
    <property type="match status" value="1"/>
</dbReference>
<accession>A0A1L3SMM8</accession>
<evidence type="ECO:0000313" key="4">
    <source>
        <dbReference type="EMBL" id="APH70653.1"/>
    </source>
</evidence>
<dbReference type="STRING" id="1670800.BSQ44_04055"/>
<evidence type="ECO:0000256" key="1">
    <source>
        <dbReference type="ARBA" id="ARBA00022801"/>
    </source>
</evidence>
<dbReference type="CDD" id="cd16295">
    <property type="entry name" value="TTHA0252-CPSF-like_MBL-fold"/>
    <property type="match status" value="1"/>
</dbReference>
<dbReference type="InterPro" id="IPR050698">
    <property type="entry name" value="MBL"/>
</dbReference>
<dbReference type="InterPro" id="IPR022712">
    <property type="entry name" value="Beta_Casp"/>
</dbReference>
<name>A0A1L3SMM8_9HYPH</name>
<dbReference type="RefSeq" id="WP_072602062.1">
    <property type="nucleotide sequence ID" value="NZ_CP018171.1"/>
</dbReference>
<dbReference type="SUPFAM" id="SSF56281">
    <property type="entry name" value="Metallo-hydrolase/oxidoreductase"/>
    <property type="match status" value="1"/>
</dbReference>
<reference evidence="5" key="1">
    <citation type="submission" date="2016-11" db="EMBL/GenBank/DDBJ databases">
        <title>Mesorhizobium oceanicum sp. nov., isolated from deep seawater in South China Sea.</title>
        <authorList>
            <person name="Fu G.-Y."/>
        </authorList>
    </citation>
    <scope>NUCLEOTIDE SEQUENCE [LARGE SCALE GENOMIC DNA]</scope>
    <source>
        <strain evidence="5">B7</strain>
    </source>
</reference>
<dbReference type="InterPro" id="IPR001279">
    <property type="entry name" value="Metallo-B-lactamas"/>
</dbReference>
<evidence type="ECO:0000259" key="3">
    <source>
        <dbReference type="SMART" id="SM01027"/>
    </source>
</evidence>
<sequence>MLKLTSLGGAGTVTGSKHLLEHDGKRILIDCGLFQGLKNLRELNWEPLPIAPSTIDAVVLTHAHLDHSGYLPKLVKDGFRGKIFATDATRAVAELILRDSGYLQEKDAEYANRKGFSKHRPALPLYGIHDAERALERFSSVSFDKGVQLPGGATLIFRHAGHILGAATADIDWGGKRIVFSGDLGRYGDPVMPDPVPVPEADYVVIESTYGNRRHEADDPTEMLGSVIERTVLRGGTVVIPAFAVGRAQSLLYHLWQLKQAGRLASIPIFLDSPMAISATDLLHAHREDHRLLPEDCDTICGIATYTRDVEGSKAITASPYPKVVISASGMATGGRVLHHLKAFAPDQKNTILFSGFQAAGTRGRAMLQGAREIKIHGQWIPVLAEVADLPALSAHADSDELMRWLSGFRHAPARTFIVHGEAEAAEALRVRIDKDLGWNASVPRQDQAFDL</sequence>
<proteinExistence type="predicted"/>
<dbReference type="SMART" id="SM00849">
    <property type="entry name" value="Lactamase_B"/>
    <property type="match status" value="1"/>
</dbReference>
<dbReference type="OrthoDB" id="9803916at2"/>
<evidence type="ECO:0000259" key="2">
    <source>
        <dbReference type="SMART" id="SM00849"/>
    </source>
</evidence>
<dbReference type="Gene3D" id="3.60.15.10">
    <property type="entry name" value="Ribonuclease Z/Hydroxyacylglutathione hydrolase-like"/>
    <property type="match status" value="1"/>
</dbReference>
<dbReference type="Proteomes" id="UP000182840">
    <property type="component" value="Chromosome"/>
</dbReference>
<protein>
    <submittedName>
        <fullName evidence="4">MBL fold metallo-hydrolase</fullName>
    </submittedName>
</protein>
<feature type="domain" description="Metallo-beta-lactamase" evidence="2">
    <location>
        <begin position="14"/>
        <end position="243"/>
    </location>
</feature>
<dbReference type="GO" id="GO:0016787">
    <property type="term" value="F:hydrolase activity"/>
    <property type="evidence" value="ECO:0007669"/>
    <property type="project" value="UniProtKB-KW"/>
</dbReference>
<dbReference type="PANTHER" id="PTHR11203:SF37">
    <property type="entry name" value="INTEGRATOR COMPLEX SUBUNIT 11"/>
    <property type="match status" value="1"/>
</dbReference>
<dbReference type="Gene3D" id="3.40.50.10890">
    <property type="match status" value="1"/>
</dbReference>
<dbReference type="SMART" id="SM01027">
    <property type="entry name" value="Beta-Casp"/>
    <property type="match status" value="1"/>
</dbReference>
<organism evidence="4 5">
    <name type="scientific">Aquibium oceanicum</name>
    <dbReference type="NCBI Taxonomy" id="1670800"/>
    <lineage>
        <taxon>Bacteria</taxon>
        <taxon>Pseudomonadati</taxon>
        <taxon>Pseudomonadota</taxon>
        <taxon>Alphaproteobacteria</taxon>
        <taxon>Hyphomicrobiales</taxon>
        <taxon>Phyllobacteriaceae</taxon>
        <taxon>Aquibium</taxon>
    </lineage>
</organism>
<dbReference type="GO" id="GO:0004521">
    <property type="term" value="F:RNA endonuclease activity"/>
    <property type="evidence" value="ECO:0007669"/>
    <property type="project" value="TreeGrafter"/>
</dbReference>